<gene>
    <name evidence="1" type="ORF">ARC23_12760</name>
</gene>
<reference evidence="1 2" key="1">
    <citation type="journal article" date="2016" name="Front. Microbiol.">
        <title>Genome Sequence of Type Strains of Genus Stenotrophomonas.</title>
        <authorList>
            <person name="Patil P.P."/>
            <person name="Midha S."/>
            <person name="Kumar S."/>
            <person name="Patil P.B."/>
        </authorList>
    </citation>
    <scope>NUCLEOTIDE SEQUENCE [LARGE SCALE GENOMIC DNA]</scope>
    <source>
        <strain evidence="1 2">LMG 978</strain>
    </source>
</reference>
<keyword evidence="2" id="KW-1185">Reference proteome</keyword>
<dbReference type="AlphaFoldDB" id="A0A0R0BAR3"/>
<evidence type="ECO:0000313" key="2">
    <source>
        <dbReference type="Proteomes" id="UP000051757"/>
    </source>
</evidence>
<proteinExistence type="predicted"/>
<evidence type="ECO:0000313" key="1">
    <source>
        <dbReference type="EMBL" id="KRG49960.1"/>
    </source>
</evidence>
<protein>
    <submittedName>
        <fullName evidence="1">Uncharacterized protein</fullName>
    </submittedName>
</protein>
<comment type="caution">
    <text evidence="1">The sequence shown here is derived from an EMBL/GenBank/DDBJ whole genome shotgun (WGS) entry which is preliminary data.</text>
</comment>
<accession>A0A0R0BAR3</accession>
<sequence length="67" mass="7004">MQDQQLRHGIRKTGKGGSLAEAVDAVQFGEVCSVSIECLKFAEGLVAVWRALDQGALNAVLAGDACT</sequence>
<organism evidence="1 2">
    <name type="scientific">Stenotrophomonas beteli</name>
    <dbReference type="NCBI Taxonomy" id="3384461"/>
    <lineage>
        <taxon>Bacteria</taxon>
        <taxon>Pseudomonadati</taxon>
        <taxon>Pseudomonadota</taxon>
        <taxon>Gammaproteobacteria</taxon>
        <taxon>Lysobacterales</taxon>
        <taxon>Lysobacteraceae</taxon>
        <taxon>Stenotrophomonas</taxon>
        <taxon>Stenotrophomonas maltophilia group</taxon>
    </lineage>
</organism>
<dbReference type="Proteomes" id="UP000051757">
    <property type="component" value="Unassembled WGS sequence"/>
</dbReference>
<name>A0A0R0BAR3_9GAMM</name>
<dbReference type="EMBL" id="LLXV01000039">
    <property type="protein sequence ID" value="KRG49960.1"/>
    <property type="molecule type" value="Genomic_DNA"/>
</dbReference>